<evidence type="ECO:0000256" key="8">
    <source>
        <dbReference type="ARBA" id="ARBA00038159"/>
    </source>
</evidence>
<dbReference type="OrthoDB" id="5573651at2759"/>
<feature type="transmembrane region" description="Helical" evidence="11">
    <location>
        <begin position="622"/>
        <end position="646"/>
    </location>
</feature>
<dbReference type="Pfam" id="PF25506">
    <property type="entry name" value="TIM-barrel_MTC6"/>
    <property type="match status" value="1"/>
</dbReference>
<dbReference type="Proteomes" id="UP000714618">
    <property type="component" value="Unassembled WGS sequence"/>
</dbReference>
<dbReference type="Gene3D" id="3.10.100.10">
    <property type="entry name" value="Mannose-Binding Protein A, subunit A"/>
    <property type="match status" value="1"/>
</dbReference>
<organism evidence="13 14">
    <name type="scientific">Aureobasidium mustum</name>
    <dbReference type="NCBI Taxonomy" id="2773714"/>
    <lineage>
        <taxon>Eukaryota</taxon>
        <taxon>Fungi</taxon>
        <taxon>Dikarya</taxon>
        <taxon>Ascomycota</taxon>
        <taxon>Pezizomycotina</taxon>
        <taxon>Dothideomycetes</taxon>
        <taxon>Dothideomycetidae</taxon>
        <taxon>Dothideales</taxon>
        <taxon>Saccotheciaceae</taxon>
        <taxon>Aureobasidium</taxon>
    </lineage>
</organism>
<reference evidence="13" key="1">
    <citation type="submission" date="2020-06" db="EMBL/GenBank/DDBJ databases">
        <authorList>
            <person name="Onetto C."/>
        </authorList>
    </citation>
    <scope>NUCLEOTIDE SEQUENCE</scope>
</reference>
<evidence type="ECO:0000259" key="12">
    <source>
        <dbReference type="Pfam" id="PF25506"/>
    </source>
</evidence>
<dbReference type="InterPro" id="IPR057530">
    <property type="entry name" value="TIM-barrel_MTC6"/>
</dbReference>
<dbReference type="PANTHER" id="PTHR35518:SF2">
    <property type="entry name" value="MAINTENANCE OF TELOMERE CAPPING PROTEIN 6"/>
    <property type="match status" value="1"/>
</dbReference>
<evidence type="ECO:0000256" key="1">
    <source>
        <dbReference type="ARBA" id="ARBA00004479"/>
    </source>
</evidence>
<evidence type="ECO:0000256" key="11">
    <source>
        <dbReference type="SAM" id="Phobius"/>
    </source>
</evidence>
<keyword evidence="5 11" id="KW-0472">Membrane</keyword>
<evidence type="ECO:0000313" key="13">
    <source>
        <dbReference type="EMBL" id="CAD0093269.1"/>
    </source>
</evidence>
<dbReference type="EMBL" id="CAIJEO010000005">
    <property type="protein sequence ID" value="CAD0093269.1"/>
    <property type="molecule type" value="Genomic_DNA"/>
</dbReference>
<feature type="region of interest" description="Disordered" evidence="10">
    <location>
        <begin position="189"/>
        <end position="221"/>
    </location>
</feature>
<evidence type="ECO:0000256" key="2">
    <source>
        <dbReference type="ARBA" id="ARBA00022692"/>
    </source>
</evidence>
<evidence type="ECO:0000313" key="14">
    <source>
        <dbReference type="Proteomes" id="UP000714618"/>
    </source>
</evidence>
<keyword evidence="3" id="KW-0732">Signal</keyword>
<keyword evidence="14" id="KW-1185">Reference proteome</keyword>
<protein>
    <recommendedName>
        <fullName evidence="9">Maintenance of telomere capping protein 6</fullName>
    </recommendedName>
</protein>
<keyword evidence="2 11" id="KW-0812">Transmembrane</keyword>
<feature type="compositionally biased region" description="Low complexity" evidence="10">
    <location>
        <begin position="189"/>
        <end position="215"/>
    </location>
</feature>
<dbReference type="PANTHER" id="PTHR35518">
    <property type="entry name" value="MAINTENANCE OF TELOMOERE CAPPING"/>
    <property type="match status" value="1"/>
</dbReference>
<proteinExistence type="inferred from homology"/>
<evidence type="ECO:0000256" key="10">
    <source>
        <dbReference type="SAM" id="MobiDB-lite"/>
    </source>
</evidence>
<dbReference type="GO" id="GO:0016020">
    <property type="term" value="C:membrane"/>
    <property type="evidence" value="ECO:0007669"/>
    <property type="project" value="UniProtKB-SubCell"/>
</dbReference>
<gene>
    <name evidence="13" type="ORF">AWRI4233_LOCUS4121</name>
</gene>
<evidence type="ECO:0000256" key="9">
    <source>
        <dbReference type="ARBA" id="ARBA00039865"/>
    </source>
</evidence>
<keyword evidence="6" id="KW-0325">Glycoprotein</keyword>
<evidence type="ECO:0000256" key="6">
    <source>
        <dbReference type="ARBA" id="ARBA00023180"/>
    </source>
</evidence>
<dbReference type="InterPro" id="IPR051008">
    <property type="entry name" value="Telomere_Capping_Maintenance"/>
</dbReference>
<accession>A0A9N8JXD7</accession>
<feature type="compositionally biased region" description="Low complexity" evidence="10">
    <location>
        <begin position="109"/>
        <end position="128"/>
    </location>
</feature>
<dbReference type="AlphaFoldDB" id="A0A9N8JXD7"/>
<dbReference type="SUPFAM" id="SSF56436">
    <property type="entry name" value="C-type lectin-like"/>
    <property type="match status" value="1"/>
</dbReference>
<evidence type="ECO:0000256" key="5">
    <source>
        <dbReference type="ARBA" id="ARBA00023136"/>
    </source>
</evidence>
<evidence type="ECO:0000256" key="4">
    <source>
        <dbReference type="ARBA" id="ARBA00022989"/>
    </source>
</evidence>
<feature type="domain" description="MTC6 partial TIM-barrel" evidence="12">
    <location>
        <begin position="13"/>
        <end position="480"/>
    </location>
</feature>
<name>A0A9N8JXD7_9PEZI</name>
<dbReference type="InterPro" id="IPR016186">
    <property type="entry name" value="C-type_lectin-like/link_sf"/>
</dbReference>
<keyword evidence="4 11" id="KW-1133">Transmembrane helix</keyword>
<comment type="similarity">
    <text evidence="8">Belongs to the MTC6 family.</text>
</comment>
<comment type="function">
    <text evidence="7">May be involved in telomere capping.</text>
</comment>
<comment type="subcellular location">
    <subcellularLocation>
        <location evidence="1">Membrane</location>
        <topology evidence="1">Single-pass type I membrane protein</topology>
    </subcellularLocation>
</comment>
<comment type="caution">
    <text evidence="13">The sequence shown here is derived from an EMBL/GenBank/DDBJ whole genome shotgun (WGS) entry which is preliminary data.</text>
</comment>
<evidence type="ECO:0000256" key="7">
    <source>
        <dbReference type="ARBA" id="ARBA00037703"/>
    </source>
</evidence>
<dbReference type="CDD" id="cd00037">
    <property type="entry name" value="CLECT"/>
    <property type="match status" value="1"/>
</dbReference>
<evidence type="ECO:0000256" key="3">
    <source>
        <dbReference type="ARBA" id="ARBA00022729"/>
    </source>
</evidence>
<dbReference type="InterPro" id="IPR016187">
    <property type="entry name" value="CTDL_fold"/>
</dbReference>
<feature type="compositionally biased region" description="Polar residues" evidence="10">
    <location>
        <begin position="98"/>
        <end position="108"/>
    </location>
</feature>
<feature type="region of interest" description="Disordered" evidence="10">
    <location>
        <begin position="98"/>
        <end position="131"/>
    </location>
</feature>
<sequence>MDSSYVPDPSTEVSVTLYTALLVRRDVASRIPINYVTAPGVDLTPVCFSDRRYEDAAAQQCLSNLLALGFHRLIVDLYWDQSRQTWSLCPVELSTQGNSTSPINTGGYPSSLSTSSSSTSPSATLTRARVTRDTAEPLKRHILRSSLISANDDVHQWGEIHARQTSEFSSESAAASVTTAALTVATLSDDASSSSSGDGSTAVSQTSSAAQPSQTGHQIGSYSCTESIGISTLTNVLADYFQATENDLNATFKYLEFNVRLAAPFDNPTDTTSPADPERLPTFGNFISDLINSTLSPYLYTPAALRSERANLNQSWFAHDIDNPPAVEYMTTMPLDDGSGLYTLDGWPSESIIMFLRALRILAGIGTVDPQMQQYNFDADAETIFLAGSVSSDIGTTLSFDGAVTNGCFYQPGNTSFSAVNSSWAISSNLPNMTSLNTTAYAALNLSSCGISPILDKPLLGSLALGNSTAYLNYVRESLWGWGVGEPSDSSTTATTSRHCAVVNMNNDGLWEVADCTDENYFICRRNDSPYEFTVSDDKALYYQGDEACDDDSSFAVPRTALENRYMIAAVRDWLSRQTDLDGAPVFWLSINDVDRTDCWVSGVDATCPYRNDDRDQGKPTVVIPTVAGVIVFLLAILTILVKCAANRRNTRRRLKRGEGGWDYEGVPS</sequence>